<feature type="region of interest" description="Disordered" evidence="1">
    <location>
        <begin position="570"/>
        <end position="609"/>
    </location>
</feature>
<evidence type="ECO:0000313" key="3">
    <source>
        <dbReference type="Proteomes" id="UP001516464"/>
    </source>
</evidence>
<dbReference type="Proteomes" id="UP001516464">
    <property type="component" value="Unassembled WGS sequence"/>
</dbReference>
<organism evidence="2 3">
    <name type="scientific">Astathelohania contejeani</name>
    <dbReference type="NCBI Taxonomy" id="164912"/>
    <lineage>
        <taxon>Eukaryota</taxon>
        <taxon>Fungi</taxon>
        <taxon>Fungi incertae sedis</taxon>
        <taxon>Microsporidia</taxon>
        <taxon>Astathelohaniidae</taxon>
        <taxon>Astathelohania</taxon>
    </lineage>
</organism>
<feature type="region of interest" description="Disordered" evidence="1">
    <location>
        <begin position="296"/>
        <end position="344"/>
    </location>
</feature>
<protein>
    <recommendedName>
        <fullName evidence="4">Tesmin/TSO1-like CXC domain-containing protein</fullName>
    </recommendedName>
</protein>
<keyword evidence="3" id="KW-1185">Reference proteome</keyword>
<name>A0ABQ7HW57_9MICR</name>
<feature type="region of interest" description="Disordered" evidence="1">
    <location>
        <begin position="365"/>
        <end position="473"/>
    </location>
</feature>
<feature type="region of interest" description="Disordered" evidence="1">
    <location>
        <begin position="680"/>
        <end position="763"/>
    </location>
</feature>
<dbReference type="EMBL" id="SBIQ01000280">
    <property type="protein sequence ID" value="KAF7681006.1"/>
    <property type="molecule type" value="Genomic_DNA"/>
</dbReference>
<feature type="compositionally biased region" description="Low complexity" evidence="1">
    <location>
        <begin position="412"/>
        <end position="424"/>
    </location>
</feature>
<feature type="compositionally biased region" description="Polar residues" evidence="1">
    <location>
        <begin position="369"/>
        <end position="383"/>
    </location>
</feature>
<feature type="compositionally biased region" description="Basic and acidic residues" evidence="1">
    <location>
        <begin position="723"/>
        <end position="737"/>
    </location>
</feature>
<reference evidence="2 3" key="1">
    <citation type="submission" date="2019-01" db="EMBL/GenBank/DDBJ databases">
        <title>Genomes sequencing and comparative genomics of infectious freshwater microsporidia, Cucumispora dikerogammari and Thelohania contejeani.</title>
        <authorList>
            <person name="Cormier A."/>
            <person name="Giraud I."/>
            <person name="Wattier R."/>
            <person name="Teixeira M."/>
            <person name="Grandjean F."/>
            <person name="Rigaud T."/>
            <person name="Cordaux R."/>
        </authorList>
    </citation>
    <scope>NUCLEOTIDE SEQUENCE [LARGE SCALE GENOMIC DNA]</scope>
    <source>
        <strain evidence="2">T1</strain>
        <tissue evidence="2">Spores</tissue>
    </source>
</reference>
<feature type="compositionally biased region" description="Low complexity" evidence="1">
    <location>
        <begin position="579"/>
        <end position="592"/>
    </location>
</feature>
<sequence length="825" mass="91566">MSDYTRNEWIQDNYTDDSSSLNFSSDSDDTQASAELIINFDEAPADSGKVDKSDSSRPIQIFSENVNIEINKTEQKNTDPIDVECKLKELDIDQTMTSKSDENLLPENSLNQKGLKFKGVEHIDDEKKQSPSLSSHESEWSTTAVDSEFSSLIRLNSGLSTPSETTDEGVDILLSLTPEEKTQLLRQLTAQERADLIHDLPSCVRKPFVKNLDAHDRIELLGDLVDSEGSLLHTSVNEENSSTNTEDEINIEISTSKDKNINIEVVRSEEEGINIEVKTSNHNEVNVEVIDLNEQDSISNGATHEKLMPPSKNEKSKIEKSNLFNTDSSDAKSSSLSEKSDNSAEKILTPHASFISSSERNIDLLSDKPASTSSRTSKSITENSKSSDSHKKSIDKKDEELVASEKVNIPANETSTTSNIISISNEKRDDHHSVKLNSPPIIVDTPSSSQISINGKSISENENSRNTKERRDTNLTDTSTCEIYIEANESFLYETSSNEKCIFAIDLEKSKADEFCDEGTCFLSDCEANGYCCTSQCRCSQNQMEEKYKKTNSISDNTQETLSFYCNSEEKDTTEENGITESTSIASSISSAPNITHTTSSSSQKKPISDALGVSDESYITIKKRDVDLAIETQKDRRIRNMDTQPESVGRSVGIINPNVKIDSDLLKLKNKKKNVTENDISDEYKNDDGSKNVTQPLPVYSPNKPNDEYKFNELKAGQLSPESKESEKTSKSHESKTSLQSSSPSTIKNNPSSHKNESHAGGFCTTSVRLDIEAGEIRGIGYTYTGKTLPLKKDGTVSKMVSFFEAIKKKHSDLKDEEKKKHKE</sequence>
<comment type="caution">
    <text evidence="2">The sequence shown here is derived from an EMBL/GenBank/DDBJ whole genome shotgun (WGS) entry which is preliminary data.</text>
</comment>
<gene>
    <name evidence="2" type="ORF">TCON_2379</name>
</gene>
<evidence type="ECO:0008006" key="4">
    <source>
        <dbReference type="Google" id="ProtNLM"/>
    </source>
</evidence>
<feature type="compositionally biased region" description="Polar residues" evidence="1">
    <location>
        <begin position="445"/>
        <end position="461"/>
    </location>
</feature>
<feature type="compositionally biased region" description="Basic and acidic residues" evidence="1">
    <location>
        <begin position="303"/>
        <end position="320"/>
    </location>
</feature>
<accession>A0ABQ7HW57</accession>
<proteinExistence type="predicted"/>
<feature type="compositionally biased region" description="Polar residues" evidence="1">
    <location>
        <begin position="593"/>
        <end position="606"/>
    </location>
</feature>
<feature type="compositionally biased region" description="Basic and acidic residues" evidence="1">
    <location>
        <begin position="385"/>
        <end position="400"/>
    </location>
</feature>
<feature type="region of interest" description="Disordered" evidence="1">
    <location>
        <begin position="122"/>
        <end position="141"/>
    </location>
</feature>
<evidence type="ECO:0000256" key="1">
    <source>
        <dbReference type="SAM" id="MobiDB-lite"/>
    </source>
</evidence>
<feature type="compositionally biased region" description="Basic and acidic residues" evidence="1">
    <location>
        <begin position="462"/>
        <end position="473"/>
    </location>
</feature>
<evidence type="ECO:0000313" key="2">
    <source>
        <dbReference type="EMBL" id="KAF7681006.1"/>
    </source>
</evidence>